<dbReference type="AlphaFoldDB" id="S4UAY0"/>
<dbReference type="Gene3D" id="3.10.100.10">
    <property type="entry name" value="Mannose-Binding Protein A, subunit A"/>
    <property type="match status" value="1"/>
</dbReference>
<dbReference type="PANTHER" id="PTHR22803">
    <property type="entry name" value="MANNOSE, PHOSPHOLIPASE, LECTIN RECEPTOR RELATED"/>
    <property type="match status" value="1"/>
</dbReference>
<dbReference type="InterPro" id="IPR016187">
    <property type="entry name" value="CTDL_fold"/>
</dbReference>
<dbReference type="GO" id="GO:0030246">
    <property type="term" value="F:carbohydrate binding"/>
    <property type="evidence" value="ECO:0007669"/>
    <property type="project" value="UniProtKB-KW"/>
</dbReference>
<evidence type="ECO:0000259" key="1">
    <source>
        <dbReference type="PROSITE" id="PS50041"/>
    </source>
</evidence>
<name>S4UAY0_MERMT</name>
<dbReference type="InterPro" id="IPR050111">
    <property type="entry name" value="C-type_lectin/snaclec_domain"/>
</dbReference>
<feature type="domain" description="C-type lectin" evidence="1">
    <location>
        <begin position="26"/>
        <end position="151"/>
    </location>
</feature>
<sequence length="155" mass="18114">MADSGRSNEDGKNRGQCQQGFVTYDNWNSCYMFSTFNTTWYDARDYCVAMGGDLVSLGSLQEHFLVAFHILNDPEYSAAQGWWTSGTFVVKTKQWMWMSNIDIQPVTYVKWAVNEPNDQHDKNLQCLMMYRLDDMLWHDQICTDRYNFVCEIPVA</sequence>
<evidence type="ECO:0000313" key="2">
    <source>
        <dbReference type="EMBL" id="AGI60161.1"/>
    </source>
</evidence>
<organism evidence="2">
    <name type="scientific">Meretrix meretrix</name>
    <name type="common">Asiatic hard clam</name>
    <name type="synonym">Venus meretrix</name>
    <dbReference type="NCBI Taxonomy" id="291251"/>
    <lineage>
        <taxon>Eukaryota</taxon>
        <taxon>Metazoa</taxon>
        <taxon>Spiralia</taxon>
        <taxon>Lophotrochozoa</taxon>
        <taxon>Mollusca</taxon>
        <taxon>Bivalvia</taxon>
        <taxon>Autobranchia</taxon>
        <taxon>Heteroconchia</taxon>
        <taxon>Euheterodonta</taxon>
        <taxon>Imparidentia</taxon>
        <taxon>Neoheterodontei</taxon>
        <taxon>Venerida</taxon>
        <taxon>Veneroidea</taxon>
        <taxon>Veneridae</taxon>
        <taxon>Meretrix</taxon>
    </lineage>
</organism>
<dbReference type="PROSITE" id="PS50041">
    <property type="entry name" value="C_TYPE_LECTIN_2"/>
    <property type="match status" value="1"/>
</dbReference>
<proteinExistence type="evidence at transcript level"/>
<gene>
    <name evidence="2" type="primary">CTL</name>
</gene>
<dbReference type="InterPro" id="IPR016186">
    <property type="entry name" value="C-type_lectin-like/link_sf"/>
</dbReference>
<protein>
    <submittedName>
        <fullName evidence="2">C-type lectin</fullName>
    </submittedName>
</protein>
<reference evidence="2" key="1">
    <citation type="submission" date="2012-06" db="EMBL/GenBank/DDBJ databases">
        <title>The C-type lectin gene cloning of Meretrix meretrix.</title>
        <authorList>
            <person name="Peng D."/>
            <person name="Wang G."/>
        </authorList>
    </citation>
    <scope>NUCLEOTIDE SEQUENCE</scope>
    <source>
        <tissue evidence="2">Hepatopancreas</tissue>
    </source>
</reference>
<accession>S4UAY0</accession>
<dbReference type="InterPro" id="IPR001304">
    <property type="entry name" value="C-type_lectin-like"/>
</dbReference>
<keyword evidence="2" id="KW-0430">Lectin</keyword>
<dbReference type="SUPFAM" id="SSF56436">
    <property type="entry name" value="C-type lectin-like"/>
    <property type="match status" value="1"/>
</dbReference>
<dbReference type="EMBL" id="JX232218">
    <property type="protein sequence ID" value="AGI60161.1"/>
    <property type="molecule type" value="mRNA"/>
</dbReference>
<dbReference type="Pfam" id="PF00059">
    <property type="entry name" value="Lectin_C"/>
    <property type="match status" value="1"/>
</dbReference>
<dbReference type="CDD" id="cd00037">
    <property type="entry name" value="CLECT"/>
    <property type="match status" value="1"/>
</dbReference>
<dbReference type="SMART" id="SM00034">
    <property type="entry name" value="CLECT"/>
    <property type="match status" value="1"/>
</dbReference>